<dbReference type="PROSITE" id="PS50071">
    <property type="entry name" value="HOMEOBOX_2"/>
    <property type="match status" value="1"/>
</dbReference>
<dbReference type="GO" id="GO:0005634">
    <property type="term" value="C:nucleus"/>
    <property type="evidence" value="ECO:0007669"/>
    <property type="project" value="UniProtKB-SubCell"/>
</dbReference>
<feature type="DNA-binding region" description="Homeobox" evidence="6">
    <location>
        <begin position="32"/>
        <end position="91"/>
    </location>
</feature>
<feature type="region of interest" description="Disordered" evidence="8">
    <location>
        <begin position="1"/>
        <end position="37"/>
    </location>
</feature>
<gene>
    <name evidence="10" type="ORF">I79_025181</name>
</gene>
<dbReference type="SMART" id="SM00389">
    <property type="entry name" value="HOX"/>
    <property type="match status" value="1"/>
</dbReference>
<keyword evidence="3 6" id="KW-0238">DNA-binding</keyword>
<dbReference type="STRING" id="10029.G3IMP0"/>
<keyword evidence="2" id="KW-0217">Developmental protein</keyword>
<proteinExistence type="predicted"/>
<keyword evidence="5 6" id="KW-0539">Nucleus</keyword>
<evidence type="ECO:0000256" key="8">
    <source>
        <dbReference type="SAM" id="MobiDB-lite"/>
    </source>
</evidence>
<dbReference type="CDD" id="cd00086">
    <property type="entry name" value="homeodomain"/>
    <property type="match status" value="1"/>
</dbReference>
<dbReference type="InterPro" id="IPR009057">
    <property type="entry name" value="Homeodomain-like_sf"/>
</dbReference>
<dbReference type="Pfam" id="PF00046">
    <property type="entry name" value="Homeodomain"/>
    <property type="match status" value="1"/>
</dbReference>
<organism evidence="10 11">
    <name type="scientific">Cricetulus griseus</name>
    <name type="common">Chinese hamster</name>
    <name type="synonym">Cricetulus barabensis griseus</name>
    <dbReference type="NCBI Taxonomy" id="10029"/>
    <lineage>
        <taxon>Eukaryota</taxon>
        <taxon>Metazoa</taxon>
        <taxon>Chordata</taxon>
        <taxon>Craniata</taxon>
        <taxon>Vertebrata</taxon>
        <taxon>Euteleostomi</taxon>
        <taxon>Mammalia</taxon>
        <taxon>Eutheria</taxon>
        <taxon>Euarchontoglires</taxon>
        <taxon>Glires</taxon>
        <taxon>Rodentia</taxon>
        <taxon>Myomorpha</taxon>
        <taxon>Muroidea</taxon>
        <taxon>Cricetidae</taxon>
        <taxon>Cricetinae</taxon>
        <taxon>Cricetulus</taxon>
    </lineage>
</organism>
<evidence type="ECO:0000256" key="5">
    <source>
        <dbReference type="ARBA" id="ARBA00023242"/>
    </source>
</evidence>
<evidence type="ECO:0000256" key="2">
    <source>
        <dbReference type="ARBA" id="ARBA00022473"/>
    </source>
</evidence>
<evidence type="ECO:0000256" key="6">
    <source>
        <dbReference type="PROSITE-ProRule" id="PRU00108"/>
    </source>
</evidence>
<dbReference type="GO" id="GO:0000978">
    <property type="term" value="F:RNA polymerase II cis-regulatory region sequence-specific DNA binding"/>
    <property type="evidence" value="ECO:0007669"/>
    <property type="project" value="TreeGrafter"/>
</dbReference>
<sequence>MILCSSSSSASEGSSGSTFSSHQVRNAGPRKQRKERTVYTKEQKLLLQEHFKQCMYPSFDRHKELAVIVGVKEKEIKIWLKNNRARYRLNEPPNVQDDSQRN</sequence>
<dbReference type="InParanoid" id="G3IMP0"/>
<dbReference type="EMBL" id="JH004923">
    <property type="protein sequence ID" value="EGW14718.1"/>
    <property type="molecule type" value="Genomic_DNA"/>
</dbReference>
<accession>G3IMP0</accession>
<keyword evidence="4 6" id="KW-0371">Homeobox</keyword>
<dbReference type="InterPro" id="IPR001356">
    <property type="entry name" value="HD"/>
</dbReference>
<name>G3IMP0_CRIGR</name>
<evidence type="ECO:0000256" key="3">
    <source>
        <dbReference type="ARBA" id="ARBA00023125"/>
    </source>
</evidence>
<comment type="subcellular location">
    <subcellularLocation>
        <location evidence="1 6 7">Nucleus</location>
    </subcellularLocation>
</comment>
<dbReference type="GO" id="GO:0000981">
    <property type="term" value="F:DNA-binding transcription factor activity, RNA polymerase II-specific"/>
    <property type="evidence" value="ECO:0007669"/>
    <property type="project" value="TreeGrafter"/>
</dbReference>
<feature type="domain" description="Homeobox" evidence="9">
    <location>
        <begin position="30"/>
        <end position="90"/>
    </location>
</feature>
<evidence type="ECO:0000256" key="1">
    <source>
        <dbReference type="ARBA" id="ARBA00004123"/>
    </source>
</evidence>
<protein>
    <submittedName>
        <fullName evidence="10">Homeobox protein ceh-37</fullName>
    </submittedName>
</protein>
<dbReference type="PANTHER" id="PTHR45793">
    <property type="entry name" value="HOMEOBOX PROTEIN"/>
    <property type="match status" value="1"/>
</dbReference>
<dbReference type="Proteomes" id="UP000001075">
    <property type="component" value="Unassembled WGS sequence"/>
</dbReference>
<dbReference type="Gene3D" id="1.10.10.60">
    <property type="entry name" value="Homeodomain-like"/>
    <property type="match status" value="1"/>
</dbReference>
<evidence type="ECO:0000256" key="4">
    <source>
        <dbReference type="ARBA" id="ARBA00023155"/>
    </source>
</evidence>
<evidence type="ECO:0000313" key="11">
    <source>
        <dbReference type="Proteomes" id="UP000001075"/>
    </source>
</evidence>
<dbReference type="AlphaFoldDB" id="G3IMP0"/>
<reference evidence="11" key="1">
    <citation type="journal article" date="2011" name="Nat. Biotechnol.">
        <title>The genomic sequence of the Chinese hamster ovary (CHO)-K1 cell line.</title>
        <authorList>
            <person name="Xu X."/>
            <person name="Nagarajan H."/>
            <person name="Lewis N.E."/>
            <person name="Pan S."/>
            <person name="Cai Z."/>
            <person name="Liu X."/>
            <person name="Chen W."/>
            <person name="Xie M."/>
            <person name="Wang W."/>
            <person name="Hammond S."/>
            <person name="Andersen M.R."/>
            <person name="Neff N."/>
            <person name="Passarelli B."/>
            <person name="Koh W."/>
            <person name="Fan H.C."/>
            <person name="Wang J."/>
            <person name="Gui Y."/>
            <person name="Lee K.H."/>
            <person name="Betenbaugh M.J."/>
            <person name="Quake S.R."/>
            <person name="Famili I."/>
            <person name="Palsson B.O."/>
            <person name="Wang J."/>
        </authorList>
    </citation>
    <scope>NUCLEOTIDE SEQUENCE [LARGE SCALE GENOMIC DNA]</scope>
    <source>
        <strain evidence="11">CHO K1 cell line</strain>
    </source>
</reference>
<evidence type="ECO:0000313" key="10">
    <source>
        <dbReference type="EMBL" id="EGW14718.1"/>
    </source>
</evidence>
<feature type="compositionally biased region" description="Low complexity" evidence="8">
    <location>
        <begin position="1"/>
        <end position="21"/>
    </location>
</feature>
<dbReference type="PANTHER" id="PTHR45793:SF5">
    <property type="entry name" value="HOMEOTIC PROTEIN OCELLILESS"/>
    <property type="match status" value="1"/>
</dbReference>
<dbReference type="PaxDb" id="10029-XP_007653117.1"/>
<evidence type="ECO:0000259" key="9">
    <source>
        <dbReference type="PROSITE" id="PS50071"/>
    </source>
</evidence>
<evidence type="ECO:0000256" key="7">
    <source>
        <dbReference type="RuleBase" id="RU000682"/>
    </source>
</evidence>
<dbReference type="SUPFAM" id="SSF46689">
    <property type="entry name" value="Homeodomain-like"/>
    <property type="match status" value="1"/>
</dbReference>